<dbReference type="SUPFAM" id="SSF51445">
    <property type="entry name" value="(Trans)glycosidases"/>
    <property type="match status" value="1"/>
</dbReference>
<dbReference type="NCBIfam" id="TIGR02100">
    <property type="entry name" value="glgX_debranch"/>
    <property type="match status" value="1"/>
</dbReference>
<evidence type="ECO:0000313" key="6">
    <source>
        <dbReference type="Proteomes" id="UP001165413"/>
    </source>
</evidence>
<sequence>MLDIQHSALVSHSVPLGASWSGESVNFAIHAPKVKQLRLCFFHPDTNELLAVYEVRHRTKDTWHIAVPKMHLKHAYIYQAADVEKSVKDSGRVLSNKDLSNVTTDDETVWRFVSDPYAKTLTSLWHWDETRYQQTPEAFFPKALLHTLVESDNPKQFSHTPVIAPKDRVIYEAHVKGMTRLHPQVAPELRGTYLGMGSAAVIAHLKALGVTTVQLMPLMAFMPEPFITEKGLTNYWGYNPVSFFAPEPRYAKQDAHSECREMIATLKAAGLEVILDVVFNHTAEAGPDGPTISFRGLDDHYYTQMPDTGHYANYSGCGNVLNLEHIPTMNLVLDAMRHWVNVYGIDGFRFDLATGLGREPHTFNPRAAFFKALQQDPVLQNKILLAEPWDIGDYGYQLGSFPKDFLEVNDQFRDSVRGFWRGDRELTATYATRMFGSRDIFHKGQRAIHTSVNPITYHDGFTLHDIVTYNNKHNDANLEDNRDGHNHNLSYNYGVEGETDDVVIQLLRARQKRNLFAAMIFAQGTPHILGGDELSKTQMGNNNAYCQDNELNYLHWDLDQQKQDFLMFCQYCVALKQSSEVLTNVQLADDTYYADVNVAQVNWYKIDGSDKGDSDWHLPNVQGFGFEIIGQAGLEDNTNEHWLLCVNAAMNDEMFRLPKLAPGSRWQVLLDTRMTKFKPDAFYIPKPEFVISNRSIVLFKKEQI</sequence>
<reference evidence="5" key="1">
    <citation type="submission" date="2022-07" db="EMBL/GenBank/DDBJ databases">
        <title>Characterization of the Novel Bacterium Alteromonas immobilis LMIT006 and Alteromonas gregis LMIT007.</title>
        <authorList>
            <person name="Lin X."/>
        </authorList>
    </citation>
    <scope>NUCLEOTIDE SEQUENCE</scope>
    <source>
        <strain evidence="5">LMIT007</strain>
    </source>
</reference>
<dbReference type="PANTHER" id="PTHR43002">
    <property type="entry name" value="GLYCOGEN DEBRANCHING ENZYME"/>
    <property type="match status" value="1"/>
</dbReference>
<dbReference type="InterPro" id="IPR011837">
    <property type="entry name" value="Glycogen_debranch_GlgX"/>
</dbReference>
<dbReference type="SMART" id="SM00642">
    <property type="entry name" value="Aamy"/>
    <property type="match status" value="1"/>
</dbReference>
<evidence type="ECO:0000313" key="5">
    <source>
        <dbReference type="EMBL" id="MCP3428578.1"/>
    </source>
</evidence>
<dbReference type="Gene3D" id="3.20.20.80">
    <property type="entry name" value="Glycosidases"/>
    <property type="match status" value="1"/>
</dbReference>
<dbReference type="Proteomes" id="UP001165413">
    <property type="component" value="Unassembled WGS sequence"/>
</dbReference>
<dbReference type="GO" id="GO:0004135">
    <property type="term" value="F:amylo-alpha-1,6-glucosidase activity"/>
    <property type="evidence" value="ECO:0007669"/>
    <property type="project" value="InterPro"/>
</dbReference>
<dbReference type="SUPFAM" id="SSF51011">
    <property type="entry name" value="Glycosyl hydrolase domain"/>
    <property type="match status" value="1"/>
</dbReference>
<dbReference type="GO" id="GO:0005980">
    <property type="term" value="P:glycogen catabolic process"/>
    <property type="evidence" value="ECO:0007669"/>
    <property type="project" value="InterPro"/>
</dbReference>
<dbReference type="InterPro" id="IPR006047">
    <property type="entry name" value="GH13_cat_dom"/>
</dbReference>
<name>A0AA41X311_9ALTE</name>
<evidence type="ECO:0000256" key="3">
    <source>
        <dbReference type="ARBA" id="ARBA00023295"/>
    </source>
</evidence>
<gene>
    <name evidence="5" type="primary">glgX</name>
    <name evidence="5" type="ORF">NLF92_06425</name>
</gene>
<dbReference type="InterPro" id="IPR013780">
    <property type="entry name" value="Glyco_hydro_b"/>
</dbReference>
<dbReference type="Pfam" id="PF02922">
    <property type="entry name" value="CBM_48"/>
    <property type="match status" value="1"/>
</dbReference>
<dbReference type="Gene3D" id="2.60.40.10">
    <property type="entry name" value="Immunoglobulins"/>
    <property type="match status" value="1"/>
</dbReference>
<protein>
    <submittedName>
        <fullName evidence="5">Glycogen debranching protein GlgX</fullName>
    </submittedName>
</protein>
<dbReference type="InterPro" id="IPR017853">
    <property type="entry name" value="GH"/>
</dbReference>
<keyword evidence="2" id="KW-0378">Hydrolase</keyword>
<dbReference type="AlphaFoldDB" id="A0AA41X311"/>
<keyword evidence="6" id="KW-1185">Reference proteome</keyword>
<feature type="domain" description="Glycosyl hydrolase family 13 catalytic" evidence="4">
    <location>
        <begin position="184"/>
        <end position="576"/>
    </location>
</feature>
<proteinExistence type="inferred from homology"/>
<comment type="caution">
    <text evidence="5">The sequence shown here is derived from an EMBL/GenBank/DDBJ whole genome shotgun (WGS) entry which is preliminary data.</text>
</comment>
<evidence type="ECO:0000256" key="1">
    <source>
        <dbReference type="ARBA" id="ARBA00008061"/>
    </source>
</evidence>
<dbReference type="InterPro" id="IPR014756">
    <property type="entry name" value="Ig_E-set"/>
</dbReference>
<accession>A0AA41X311</accession>
<organism evidence="5 6">
    <name type="scientific">Opacimonas viscosa</name>
    <dbReference type="NCBI Taxonomy" id="2961944"/>
    <lineage>
        <taxon>Bacteria</taxon>
        <taxon>Pseudomonadati</taxon>
        <taxon>Pseudomonadota</taxon>
        <taxon>Gammaproteobacteria</taxon>
        <taxon>Alteromonadales</taxon>
        <taxon>Alteromonadaceae</taxon>
        <taxon>Opacimonas</taxon>
    </lineage>
</organism>
<comment type="similarity">
    <text evidence="1">Belongs to the glycosyl hydrolase 13 family.</text>
</comment>
<evidence type="ECO:0000259" key="4">
    <source>
        <dbReference type="SMART" id="SM00642"/>
    </source>
</evidence>
<dbReference type="SUPFAM" id="SSF81296">
    <property type="entry name" value="E set domains"/>
    <property type="match status" value="1"/>
</dbReference>
<dbReference type="RefSeq" id="WP_254099986.1">
    <property type="nucleotide sequence ID" value="NZ_JANATA010000009.1"/>
</dbReference>
<keyword evidence="3" id="KW-0326">Glycosidase</keyword>
<dbReference type="EMBL" id="JANATA010000009">
    <property type="protein sequence ID" value="MCP3428578.1"/>
    <property type="molecule type" value="Genomic_DNA"/>
</dbReference>
<dbReference type="InterPro" id="IPR013783">
    <property type="entry name" value="Ig-like_fold"/>
</dbReference>
<dbReference type="InterPro" id="IPR004193">
    <property type="entry name" value="Glyco_hydro_13_N"/>
</dbReference>
<dbReference type="Gene3D" id="2.60.40.1180">
    <property type="entry name" value="Golgi alpha-mannosidase II"/>
    <property type="match status" value="1"/>
</dbReference>
<evidence type="ECO:0000256" key="2">
    <source>
        <dbReference type="ARBA" id="ARBA00022801"/>
    </source>
</evidence>
<dbReference type="CDD" id="cd11326">
    <property type="entry name" value="AmyAc_Glg_debranch"/>
    <property type="match status" value="1"/>
</dbReference>